<comment type="caution">
    <text evidence="1">The sequence shown here is derived from an EMBL/GenBank/DDBJ whole genome shotgun (WGS) entry which is preliminary data.</text>
</comment>
<dbReference type="AlphaFoldDB" id="A0A2P4YUV5"/>
<dbReference type="OrthoDB" id="128557at2759"/>
<evidence type="ECO:0000313" key="1">
    <source>
        <dbReference type="EMBL" id="POM81583.1"/>
    </source>
</evidence>
<protein>
    <recommendedName>
        <fullName evidence="3">SWIM-type domain-containing protein</fullName>
    </recommendedName>
</protein>
<evidence type="ECO:0000313" key="2">
    <source>
        <dbReference type="Proteomes" id="UP000237271"/>
    </source>
</evidence>
<name>A0A2P4YUV5_9STRA</name>
<evidence type="ECO:0008006" key="3">
    <source>
        <dbReference type="Google" id="ProtNLM"/>
    </source>
</evidence>
<keyword evidence="2" id="KW-1185">Reference proteome</keyword>
<proteinExistence type="predicted"/>
<dbReference type="Proteomes" id="UP000237271">
    <property type="component" value="Unassembled WGS sequence"/>
</dbReference>
<accession>A0A2P4YUV5</accession>
<gene>
    <name evidence="1" type="ORF">PHPALM_431</name>
</gene>
<organism evidence="1 2">
    <name type="scientific">Phytophthora palmivora</name>
    <dbReference type="NCBI Taxonomy" id="4796"/>
    <lineage>
        <taxon>Eukaryota</taxon>
        <taxon>Sar</taxon>
        <taxon>Stramenopiles</taxon>
        <taxon>Oomycota</taxon>
        <taxon>Peronosporomycetes</taxon>
        <taxon>Peronosporales</taxon>
        <taxon>Peronosporaceae</taxon>
        <taxon>Phytophthora</taxon>
    </lineage>
</organism>
<reference evidence="1 2" key="1">
    <citation type="journal article" date="2017" name="Genome Biol. Evol.">
        <title>Phytophthora megakarya and P. palmivora, closely related causal agents of cacao black pod rot, underwent increases in genome sizes and gene numbers by different mechanisms.</title>
        <authorList>
            <person name="Ali S.S."/>
            <person name="Shao J."/>
            <person name="Lary D.J."/>
            <person name="Kronmiller B."/>
            <person name="Shen D."/>
            <person name="Strem M.D."/>
            <person name="Amoako-Attah I."/>
            <person name="Akrofi A.Y."/>
            <person name="Begoude B.A."/>
            <person name="Ten Hoopen G.M."/>
            <person name="Coulibaly K."/>
            <person name="Kebe B.I."/>
            <person name="Melnick R.L."/>
            <person name="Guiltinan M.J."/>
            <person name="Tyler B.M."/>
            <person name="Meinhardt L.W."/>
            <person name="Bailey B.A."/>
        </authorList>
    </citation>
    <scope>NUCLEOTIDE SEQUENCE [LARGE SCALE GENOMIC DNA]</scope>
    <source>
        <strain evidence="2">sbr112.9</strain>
    </source>
</reference>
<sequence>MLLGLKTRIAKTVSDLLQHQRTITHQIVSEISQQHSTSRLTISVPTFLRAVASRLSAHFWKKKRKWENFVNRMKKINCELSSIYCSNNTFTCHVVDWTYTCLFFTSNRLPCCHLMHVAGKWYGFKMLPAMSIRERWSTFVALNVKDDIAADDIALQPIVSMSKLKLPKGYSKSLNGNYEGAQKFDNSLAESRNQVAFVRLRRYEKANQVVLSSAEMYSYVKAVLEPLLQQLCELSSAYFYQELNAWKETEDIGLQRKNTEDATKEDVDVSESEMYSILDPADAIGTVSIMQALETSRVHCFTDDDSDDDGIPLTQPTEVPRLPPRLITHGQVYVGAEKASSCSPHFNPVPVTRDFFKSDESNVHNGAQVSTGSSLPMRQVDIVSVPKPKSRGRSRSATKQLRQTKHTAGLTRIAVHQYPCDLIA</sequence>
<dbReference type="EMBL" id="NCKW01000049">
    <property type="protein sequence ID" value="POM81583.1"/>
    <property type="molecule type" value="Genomic_DNA"/>
</dbReference>